<dbReference type="EMBL" id="LANT01000008">
    <property type="protein sequence ID" value="KJV63084.1"/>
    <property type="molecule type" value="Genomic_DNA"/>
</dbReference>
<comment type="caution">
    <text evidence="1">The sequence shown here is derived from an EMBL/GenBank/DDBJ whole genome shotgun (WGS) entry which is preliminary data.</text>
</comment>
<name>A0A0F3N5Q2_ANAPH</name>
<evidence type="ECO:0000313" key="1">
    <source>
        <dbReference type="EMBL" id="KJV63017.1"/>
    </source>
</evidence>
<proteinExistence type="predicted"/>
<evidence type="ECO:0000313" key="3">
    <source>
        <dbReference type="Proteomes" id="UP000033754"/>
    </source>
</evidence>
<dbReference type="Proteomes" id="UP000033754">
    <property type="component" value="Unassembled WGS sequence"/>
</dbReference>
<accession>A0A0F3N5Q2</accession>
<organism evidence="1 3">
    <name type="scientific">Anaplasma phagocytophilum str. NCH-1</name>
    <dbReference type="NCBI Taxonomy" id="1359161"/>
    <lineage>
        <taxon>Bacteria</taxon>
        <taxon>Pseudomonadati</taxon>
        <taxon>Pseudomonadota</taxon>
        <taxon>Alphaproteobacteria</taxon>
        <taxon>Rickettsiales</taxon>
        <taxon>Anaplasmataceae</taxon>
        <taxon>Anaplasma</taxon>
        <taxon>phagocytophilum group</taxon>
    </lineage>
</organism>
<dbReference type="EMBL" id="LANT01000008">
    <property type="protein sequence ID" value="KJV63017.1"/>
    <property type="molecule type" value="Genomic_DNA"/>
</dbReference>
<protein>
    <submittedName>
        <fullName evidence="1">Uncharacterized protein</fullName>
    </submittedName>
</protein>
<reference evidence="1 3" key="1">
    <citation type="submission" date="2015-01" db="EMBL/GenBank/DDBJ databases">
        <title>Genome Sequencing of Rickettsiales.</title>
        <authorList>
            <person name="Daugherty S.C."/>
            <person name="Su Q."/>
            <person name="Abolude K."/>
            <person name="Beier-Sexton M."/>
            <person name="Carlyon J.A."/>
            <person name="Carter R."/>
            <person name="Day N.P."/>
            <person name="Dumler S.J."/>
            <person name="Dyachenko V."/>
            <person name="Godinez A."/>
            <person name="Kurtti T.J."/>
            <person name="Lichay M."/>
            <person name="Mullins K.E."/>
            <person name="Ott S."/>
            <person name="Pappas-Brown V."/>
            <person name="Paris D.H."/>
            <person name="Patel P."/>
            <person name="Richards A.L."/>
            <person name="Sadzewicz L."/>
            <person name="Sears K."/>
            <person name="Seidman D."/>
            <person name="Sengamalay N."/>
            <person name="Stenos J."/>
            <person name="Tallon L.J."/>
            <person name="Vincent G."/>
            <person name="Fraser C.M."/>
            <person name="Munderloh U."/>
            <person name="Dunning-Hotopp J.C."/>
        </authorList>
    </citation>
    <scope>NUCLEOTIDE SEQUENCE [LARGE SCALE GENOMIC DNA]</scope>
    <source>
        <strain evidence="1 3">NCH-1</strain>
    </source>
</reference>
<dbReference type="AlphaFoldDB" id="A0A0F3N5Q2"/>
<evidence type="ECO:0000313" key="2">
    <source>
        <dbReference type="EMBL" id="KJV63084.1"/>
    </source>
</evidence>
<gene>
    <name evidence="2" type="ORF">EPHNCH_1144</name>
    <name evidence="1" type="ORF">EPHNCH_1152</name>
</gene>
<dbReference type="PATRIC" id="fig|1359161.3.peg.1289"/>
<sequence length="49" mass="5563">MLREAIPKFRNTVATEVITLISITISRSLSTCYAVFMFAHAKTHRYGSE</sequence>